<dbReference type="EMBL" id="RCZM01000008">
    <property type="protein sequence ID" value="TPG12876.1"/>
    <property type="molecule type" value="Genomic_DNA"/>
</dbReference>
<reference evidence="1 2" key="1">
    <citation type="journal article" date="2019" name="Environ. Microbiol.">
        <title>Species interactions and distinct microbial communities in high Arctic permafrost affected cryosols are associated with the CH4 and CO2 gas fluxes.</title>
        <authorList>
            <person name="Altshuler I."/>
            <person name="Hamel J."/>
            <person name="Turney S."/>
            <person name="Magnuson E."/>
            <person name="Levesque R."/>
            <person name="Greer C."/>
            <person name="Whyte L.G."/>
        </authorList>
    </citation>
    <scope>NUCLEOTIDE SEQUENCE [LARGE SCALE GENOMIC DNA]</scope>
    <source>
        <strain evidence="1 2">S9.3A</strain>
    </source>
</reference>
<dbReference type="AlphaFoldDB" id="A0A502CM79"/>
<dbReference type="RefSeq" id="WP_140743756.1">
    <property type="nucleotide sequence ID" value="NZ_RCZM01000008.1"/>
</dbReference>
<accession>A0A502CM79</accession>
<sequence length="92" mass="10876">MGEVNRLDAGTTWVTYDGPPYVNPIDGRPGFFVDVCLSLNDAELEELCGYWEWRADLATRDIDRWWCWTVVRFGRRLIAGRRESCQHPHQWF</sequence>
<organism evidence="1 2">
    <name type="scientific">Pedococcus bigeumensis</name>
    <dbReference type="NCBI Taxonomy" id="433644"/>
    <lineage>
        <taxon>Bacteria</taxon>
        <taxon>Bacillati</taxon>
        <taxon>Actinomycetota</taxon>
        <taxon>Actinomycetes</taxon>
        <taxon>Micrococcales</taxon>
        <taxon>Intrasporangiaceae</taxon>
        <taxon>Pedococcus</taxon>
    </lineage>
</organism>
<protein>
    <submittedName>
        <fullName evidence="1">Uncharacterized protein</fullName>
    </submittedName>
</protein>
<evidence type="ECO:0000313" key="2">
    <source>
        <dbReference type="Proteomes" id="UP000317722"/>
    </source>
</evidence>
<name>A0A502CM79_9MICO</name>
<comment type="caution">
    <text evidence="1">The sequence shown here is derived from an EMBL/GenBank/DDBJ whole genome shotgun (WGS) entry which is preliminary data.</text>
</comment>
<proteinExistence type="predicted"/>
<gene>
    <name evidence="1" type="ORF">EAH86_19230</name>
</gene>
<keyword evidence="2" id="KW-1185">Reference proteome</keyword>
<evidence type="ECO:0000313" key="1">
    <source>
        <dbReference type="EMBL" id="TPG12876.1"/>
    </source>
</evidence>
<dbReference type="OrthoDB" id="4868368at2"/>
<dbReference type="Proteomes" id="UP000317722">
    <property type="component" value="Unassembled WGS sequence"/>
</dbReference>